<dbReference type="EMBL" id="MT138041">
    <property type="protein sequence ID" value="QJI53595.1"/>
    <property type="molecule type" value="Genomic_DNA"/>
</dbReference>
<protein>
    <submittedName>
        <fullName evidence="18">Capsid protein</fullName>
    </submittedName>
</protein>
<keyword evidence="10" id="KW-1161">Viral attachment to host cell</keyword>
<dbReference type="GO" id="GO:0043657">
    <property type="term" value="C:host cell"/>
    <property type="evidence" value="ECO:0007669"/>
    <property type="project" value="GOC"/>
</dbReference>
<dbReference type="Pfam" id="PF02443">
    <property type="entry name" value="Circo_capsid"/>
    <property type="match status" value="1"/>
</dbReference>
<keyword evidence="4" id="KW-1140">T=1 icosahedral capsid protein</keyword>
<sequence length="224" mass="26711">MPRRRVYKPRRRYRRRRHHRRARPYHRRHRRGRYGSQTLWKLSRQFPIKIPKATNPQGGRVWATNYLTFKLSDFTTAINVSKVPWEYFRMKLIKVRVFSQEPSGSTNRSIGHQAVVKEDSILQWKKQDLPQDPVANLFGSRVWGNLRGFKRLLRPQPLITGEKSNQFFSRKFAGWIPLQPPNDGMNTPHYGIVFSMEQEPGEIEYMCELTMYGQFKFFDPITIN</sequence>
<evidence type="ECO:0000256" key="3">
    <source>
        <dbReference type="ARBA" id="ARBA00010301"/>
    </source>
</evidence>
<dbReference type="GO" id="GO:0019062">
    <property type="term" value="P:virion attachment to host cell"/>
    <property type="evidence" value="ECO:0007669"/>
    <property type="project" value="UniProtKB-KW"/>
</dbReference>
<comment type="similarity">
    <text evidence="3">Belongs to the circoviridae capsid protein family.</text>
</comment>
<evidence type="ECO:0000256" key="11">
    <source>
        <dbReference type="ARBA" id="ARBA00022844"/>
    </source>
</evidence>
<evidence type="ECO:0000256" key="13">
    <source>
        <dbReference type="ARBA" id="ARBA00023125"/>
    </source>
</evidence>
<organism evidence="18">
    <name type="scientific">Circoviridae sp</name>
    <dbReference type="NCBI Taxonomy" id="1954248"/>
    <lineage>
        <taxon>Viruses</taxon>
        <taxon>Monodnaviria</taxon>
        <taxon>Shotokuvirae</taxon>
        <taxon>Cressdnaviricota</taxon>
        <taxon>Arfiviricetes</taxon>
        <taxon>Rohanvirales</taxon>
        <taxon>Nenyaviridae</taxon>
        <taxon>Galvornvirus</taxon>
        <taxon>Galvornvirus isengard</taxon>
    </lineage>
</organism>
<evidence type="ECO:0000256" key="14">
    <source>
        <dbReference type="ARBA" id="ARBA00023296"/>
    </source>
</evidence>
<dbReference type="GO" id="GO:0075732">
    <property type="term" value="P:viral penetration into host nucleus"/>
    <property type="evidence" value="ECO:0007669"/>
    <property type="project" value="UniProtKB-KW"/>
</dbReference>
<dbReference type="GO" id="GO:0042025">
    <property type="term" value="C:host cell nucleus"/>
    <property type="evidence" value="ECO:0007669"/>
    <property type="project" value="UniProtKB-SubCell"/>
</dbReference>
<dbReference type="GO" id="GO:0039615">
    <property type="term" value="C:T=1 icosahedral viral capsid"/>
    <property type="evidence" value="ECO:0007669"/>
    <property type="project" value="UniProtKB-KW"/>
</dbReference>
<keyword evidence="13" id="KW-0238">DNA-binding</keyword>
<evidence type="ECO:0000256" key="4">
    <source>
        <dbReference type="ARBA" id="ARBA00022431"/>
    </source>
</evidence>
<dbReference type="GO" id="GO:0003677">
    <property type="term" value="F:DNA binding"/>
    <property type="evidence" value="ECO:0007669"/>
    <property type="project" value="UniProtKB-KW"/>
</dbReference>
<keyword evidence="12" id="KW-1164">Virus endocytosis by host</keyword>
<evidence type="ECO:0000256" key="7">
    <source>
        <dbReference type="ARBA" id="ARBA00022562"/>
    </source>
</evidence>
<dbReference type="InterPro" id="IPR003383">
    <property type="entry name" value="Circovirus_capsid"/>
</dbReference>
<evidence type="ECO:0000256" key="16">
    <source>
        <dbReference type="SAM" id="MobiDB-lite"/>
    </source>
</evidence>
<dbReference type="InterPro" id="IPR038652">
    <property type="entry name" value="Circovirus_capsid_sf"/>
</dbReference>
<reference evidence="18" key="1">
    <citation type="submission" date="2020-01" db="EMBL/GenBank/DDBJ databases">
        <title>Viral genomes from wild and zoo birds in China.</title>
        <authorList>
            <person name="Yao Y."/>
            <person name="Shan T."/>
            <person name="Yang S."/>
            <person name="Zhang W."/>
        </authorList>
    </citation>
    <scope>NUCLEOTIDE SEQUENCE</scope>
    <source>
        <strain evidence="17">Wpk049cir02nc</strain>
        <strain evidence="18">Wpk139cir01</strain>
    </source>
</reference>
<keyword evidence="7" id="KW-1048">Host nucleus</keyword>
<evidence type="ECO:0000313" key="17">
    <source>
        <dbReference type="EMBL" id="QJI53595.1"/>
    </source>
</evidence>
<feature type="region of interest" description="Disordered" evidence="16">
    <location>
        <begin position="1"/>
        <end position="31"/>
    </location>
</feature>
<evidence type="ECO:0000256" key="9">
    <source>
        <dbReference type="ARBA" id="ARBA00022595"/>
    </source>
</evidence>
<evidence type="ECO:0000256" key="10">
    <source>
        <dbReference type="ARBA" id="ARBA00022804"/>
    </source>
</evidence>
<evidence type="ECO:0000313" key="18">
    <source>
        <dbReference type="EMBL" id="QJI53597.1"/>
    </source>
</evidence>
<dbReference type="EMBL" id="MT138042">
    <property type="protein sequence ID" value="QJI53597.1"/>
    <property type="molecule type" value="Genomic_DNA"/>
</dbReference>
<evidence type="ECO:0000256" key="12">
    <source>
        <dbReference type="ARBA" id="ARBA00022890"/>
    </source>
</evidence>
<evidence type="ECO:0000256" key="8">
    <source>
        <dbReference type="ARBA" id="ARBA00022581"/>
    </source>
</evidence>
<keyword evidence="5" id="KW-1163">Viral penetration into host nucleus</keyword>
<dbReference type="GO" id="GO:0075509">
    <property type="term" value="P:endocytosis involved in viral entry into host cell"/>
    <property type="evidence" value="ECO:0007669"/>
    <property type="project" value="UniProtKB-KW"/>
</dbReference>
<evidence type="ECO:0000256" key="6">
    <source>
        <dbReference type="ARBA" id="ARBA00022561"/>
    </source>
</evidence>
<keyword evidence="6" id="KW-0167">Capsid protein</keyword>
<keyword evidence="14" id="KW-1160">Virus entry into host cell</keyword>
<proteinExistence type="inferred from homology"/>
<keyword evidence="9" id="KW-1162">Viral penetration into host cytoplasm</keyword>
<dbReference type="Gene3D" id="2.60.120.950">
    <property type="entry name" value="Circovirus capsid protein"/>
    <property type="match status" value="1"/>
</dbReference>
<accession>A0A6M3YP19</accession>
<evidence type="ECO:0000256" key="15">
    <source>
        <dbReference type="ARBA" id="ARBA00046863"/>
    </source>
</evidence>
<dbReference type="GO" id="GO:0019069">
    <property type="term" value="P:viral capsid assembly"/>
    <property type="evidence" value="ECO:0007669"/>
    <property type="project" value="InterPro"/>
</dbReference>
<comment type="subunit">
    <text evidence="15">Homomultimer. Assembles in the nucleus, presumably in an immature form, then migrates to the cytoplasm once assembled as mature virion. Interacts with Rep; this interaction relocates Rep into the nucleus.</text>
</comment>
<evidence type="ECO:0000256" key="2">
    <source>
        <dbReference type="ARBA" id="ARBA00004328"/>
    </source>
</evidence>
<keyword evidence="8" id="KW-0945">Host-virus interaction</keyword>
<evidence type="ECO:0000256" key="5">
    <source>
        <dbReference type="ARBA" id="ARBA00022524"/>
    </source>
</evidence>
<name>A0A6M3YP19_9VIRU</name>
<comment type="subcellular location">
    <subcellularLocation>
        <location evidence="1">Host nucleus</location>
    </subcellularLocation>
    <subcellularLocation>
        <location evidence="2">Virion</location>
    </subcellularLocation>
</comment>
<keyword evidence="11" id="KW-0946">Virion</keyword>
<evidence type="ECO:0000256" key="1">
    <source>
        <dbReference type="ARBA" id="ARBA00004147"/>
    </source>
</evidence>